<dbReference type="InterPro" id="IPR006135">
    <property type="entry name" value="T3SS_substrate_exporter"/>
</dbReference>
<dbReference type="PANTHER" id="PTHR30531:SF12">
    <property type="entry name" value="FLAGELLAR BIOSYNTHETIC PROTEIN FLHB"/>
    <property type="match status" value="1"/>
</dbReference>
<comment type="similarity">
    <text evidence="1">Belongs to the type III secretion exporter family.</text>
</comment>
<protein>
    <submittedName>
        <fullName evidence="2">Flagellar biosynthesis protein FlhB</fullName>
    </submittedName>
</protein>
<dbReference type="PANTHER" id="PTHR30531">
    <property type="entry name" value="FLAGELLAR BIOSYNTHETIC PROTEIN FLHB"/>
    <property type="match status" value="1"/>
</dbReference>
<gene>
    <name evidence="2" type="ORF">DESAMIL20_1677</name>
</gene>
<keyword evidence="2" id="KW-0966">Cell projection</keyword>
<keyword evidence="3" id="KW-1185">Reference proteome</keyword>
<organism evidence="2 3">
    <name type="scientific">Desulfurella amilsii</name>
    <dbReference type="NCBI Taxonomy" id="1562698"/>
    <lineage>
        <taxon>Bacteria</taxon>
        <taxon>Pseudomonadati</taxon>
        <taxon>Campylobacterota</taxon>
        <taxon>Desulfurellia</taxon>
        <taxon>Desulfurellales</taxon>
        <taxon>Desulfurellaceae</taxon>
        <taxon>Desulfurella</taxon>
    </lineage>
</organism>
<evidence type="ECO:0000313" key="3">
    <source>
        <dbReference type="Proteomes" id="UP000194141"/>
    </source>
</evidence>
<dbReference type="Pfam" id="PF01312">
    <property type="entry name" value="Bac_export_2"/>
    <property type="match status" value="1"/>
</dbReference>
<dbReference type="AlphaFoldDB" id="A0A1X4XX79"/>
<dbReference type="SUPFAM" id="SSF160544">
    <property type="entry name" value="EscU C-terminal domain-like"/>
    <property type="match status" value="1"/>
</dbReference>
<comment type="caution">
    <text evidence="2">The sequence shown here is derived from an EMBL/GenBank/DDBJ whole genome shotgun (WGS) entry which is preliminary data.</text>
</comment>
<dbReference type="OrthoDB" id="9807950at2"/>
<evidence type="ECO:0000256" key="1">
    <source>
        <dbReference type="ARBA" id="ARBA00010690"/>
    </source>
</evidence>
<dbReference type="InterPro" id="IPR029025">
    <property type="entry name" value="T3SS_substrate_exporter_C"/>
</dbReference>
<accession>A0A1X4XX79</accession>
<proteinExistence type="inferred from homology"/>
<sequence length="89" mass="10236">MSLKNDDIKKAIALKYLAEKDNAPKVVAKGKGYLAFIIEKTAREHNVYVKQEPALAKELYRLNIDNQIPQELYEVVAKILSFVYKLKKL</sequence>
<dbReference type="EMBL" id="MDSU01000018">
    <property type="protein sequence ID" value="OSS42124.1"/>
    <property type="molecule type" value="Genomic_DNA"/>
</dbReference>
<evidence type="ECO:0000313" key="2">
    <source>
        <dbReference type="EMBL" id="OSS42124.1"/>
    </source>
</evidence>
<dbReference type="PRINTS" id="PR00950">
    <property type="entry name" value="TYPE3IMSPROT"/>
</dbReference>
<keyword evidence="2" id="KW-0282">Flagellum</keyword>
<dbReference type="STRING" id="1562698.DESAMIL20_1677"/>
<name>A0A1X4XX79_9BACT</name>
<dbReference type="Gene3D" id="3.40.1690.10">
    <property type="entry name" value="secretion proteins EscU"/>
    <property type="match status" value="1"/>
</dbReference>
<reference evidence="2 3" key="1">
    <citation type="journal article" date="2017" name="Front. Microbiol.">
        <title>Genome Sequence of Desulfurella amilsii Strain TR1 and Comparative Genomics of Desulfurellaceae Family.</title>
        <authorList>
            <person name="Florentino A.P."/>
            <person name="Stams A.J."/>
            <person name="Sanchez-Andrea I."/>
        </authorList>
    </citation>
    <scope>NUCLEOTIDE SEQUENCE [LARGE SCALE GENOMIC DNA]</scope>
    <source>
        <strain evidence="2 3">TR1</strain>
    </source>
</reference>
<dbReference type="GO" id="GO:0005886">
    <property type="term" value="C:plasma membrane"/>
    <property type="evidence" value="ECO:0007669"/>
    <property type="project" value="TreeGrafter"/>
</dbReference>
<keyword evidence="2" id="KW-0969">Cilium</keyword>
<dbReference type="GO" id="GO:0009306">
    <property type="term" value="P:protein secretion"/>
    <property type="evidence" value="ECO:0007669"/>
    <property type="project" value="InterPro"/>
</dbReference>
<dbReference type="Proteomes" id="UP000194141">
    <property type="component" value="Unassembled WGS sequence"/>
</dbReference>
<dbReference type="RefSeq" id="WP_086034395.1">
    <property type="nucleotide sequence ID" value="NZ_MDSU01000018.1"/>
</dbReference>